<dbReference type="KEGG" id="dea:FPZ08_05500"/>
<dbReference type="Gene3D" id="1.10.10.10">
    <property type="entry name" value="Winged helix-like DNA-binding domain superfamily/Winged helix DNA-binding domain"/>
    <property type="match status" value="1"/>
</dbReference>
<keyword evidence="2" id="KW-0238">DNA-binding</keyword>
<evidence type="ECO:0000259" key="4">
    <source>
        <dbReference type="PROSITE" id="PS50949"/>
    </source>
</evidence>
<evidence type="ECO:0000313" key="5">
    <source>
        <dbReference type="EMBL" id="QDZ10246.1"/>
    </source>
</evidence>
<dbReference type="EMBL" id="CP042304">
    <property type="protein sequence ID" value="QDZ10246.1"/>
    <property type="molecule type" value="Genomic_DNA"/>
</dbReference>
<dbReference type="PANTHER" id="PTHR43537:SF49">
    <property type="entry name" value="TRANSCRIPTIONAL REGULATORY PROTEIN"/>
    <property type="match status" value="1"/>
</dbReference>
<dbReference type="OrthoDB" id="8638122at2"/>
<evidence type="ECO:0000256" key="1">
    <source>
        <dbReference type="ARBA" id="ARBA00023015"/>
    </source>
</evidence>
<dbReference type="SUPFAM" id="SSF48008">
    <property type="entry name" value="GntR ligand-binding domain-like"/>
    <property type="match status" value="1"/>
</dbReference>
<dbReference type="Proteomes" id="UP000315364">
    <property type="component" value="Chromosome"/>
</dbReference>
<gene>
    <name evidence="5" type="ORF">FPZ08_05500</name>
</gene>
<evidence type="ECO:0000256" key="2">
    <source>
        <dbReference type="ARBA" id="ARBA00023125"/>
    </source>
</evidence>
<dbReference type="Pfam" id="PF00392">
    <property type="entry name" value="GntR"/>
    <property type="match status" value="1"/>
</dbReference>
<keyword evidence="1" id="KW-0805">Transcription regulation</keyword>
<dbReference type="RefSeq" id="WP_146289050.1">
    <property type="nucleotide sequence ID" value="NZ_CP042304.1"/>
</dbReference>
<dbReference type="SMART" id="SM00345">
    <property type="entry name" value="HTH_GNTR"/>
    <property type="match status" value="1"/>
</dbReference>
<reference evidence="5 6" key="1">
    <citation type="submission" date="2019-07" db="EMBL/GenBank/DDBJ databases">
        <title>Full genome sequence of Devosia sp. Gsoil 520.</title>
        <authorList>
            <person name="Im W.-T."/>
        </authorList>
    </citation>
    <scope>NUCLEOTIDE SEQUENCE [LARGE SCALE GENOMIC DNA]</scope>
    <source>
        <strain evidence="5 6">Gsoil 520</strain>
    </source>
</reference>
<sequence>MARQPVIKRSQADGMPLAQRAYDAVRQAIESGELSPGDRVSEYRIADWLKISRTPAREGLQRLEAEGLLSYRARRGLVVATIDEDALKELFLARQVLESALAEQAAQNGSGPELSAIMRHCELEPGLVGDRDKMYEHNRAFHELIRRAGHNRYLAKFSLGLDDVVAADRRGSSLIDPDRQVAVVEEHQKLAKAIAERDGAAAGRAAANHIKAAFAARLRVSAARQSATEAD</sequence>
<evidence type="ECO:0000256" key="3">
    <source>
        <dbReference type="ARBA" id="ARBA00023163"/>
    </source>
</evidence>
<dbReference type="SMART" id="SM00895">
    <property type="entry name" value="FCD"/>
    <property type="match status" value="1"/>
</dbReference>
<keyword evidence="3" id="KW-0804">Transcription</keyword>
<organism evidence="5 6">
    <name type="scientific">Devosia ginsengisoli</name>
    <dbReference type="NCBI Taxonomy" id="400770"/>
    <lineage>
        <taxon>Bacteria</taxon>
        <taxon>Pseudomonadati</taxon>
        <taxon>Pseudomonadota</taxon>
        <taxon>Alphaproteobacteria</taxon>
        <taxon>Hyphomicrobiales</taxon>
        <taxon>Devosiaceae</taxon>
        <taxon>Devosia</taxon>
    </lineage>
</organism>
<dbReference type="InterPro" id="IPR036390">
    <property type="entry name" value="WH_DNA-bd_sf"/>
</dbReference>
<accession>A0A5B8LQC4</accession>
<dbReference type="AlphaFoldDB" id="A0A5B8LQC4"/>
<name>A0A5B8LQC4_9HYPH</name>
<dbReference type="InterPro" id="IPR036388">
    <property type="entry name" value="WH-like_DNA-bd_sf"/>
</dbReference>
<protein>
    <submittedName>
        <fullName evidence="5">GntR family transcriptional regulator</fullName>
    </submittedName>
</protein>
<keyword evidence="6" id="KW-1185">Reference proteome</keyword>
<dbReference type="PROSITE" id="PS50949">
    <property type="entry name" value="HTH_GNTR"/>
    <property type="match status" value="1"/>
</dbReference>
<dbReference type="SUPFAM" id="SSF46785">
    <property type="entry name" value="Winged helix' DNA-binding domain"/>
    <property type="match status" value="1"/>
</dbReference>
<dbReference type="InterPro" id="IPR011711">
    <property type="entry name" value="GntR_C"/>
</dbReference>
<dbReference type="InterPro" id="IPR008920">
    <property type="entry name" value="TF_FadR/GntR_C"/>
</dbReference>
<dbReference type="InterPro" id="IPR000524">
    <property type="entry name" value="Tscrpt_reg_HTH_GntR"/>
</dbReference>
<dbReference type="Pfam" id="PF07729">
    <property type="entry name" value="FCD"/>
    <property type="match status" value="1"/>
</dbReference>
<dbReference type="CDD" id="cd07377">
    <property type="entry name" value="WHTH_GntR"/>
    <property type="match status" value="1"/>
</dbReference>
<dbReference type="GO" id="GO:0003677">
    <property type="term" value="F:DNA binding"/>
    <property type="evidence" value="ECO:0007669"/>
    <property type="project" value="UniProtKB-KW"/>
</dbReference>
<feature type="domain" description="HTH gntR-type" evidence="4">
    <location>
        <begin position="15"/>
        <end position="82"/>
    </location>
</feature>
<dbReference type="GO" id="GO:0003700">
    <property type="term" value="F:DNA-binding transcription factor activity"/>
    <property type="evidence" value="ECO:0007669"/>
    <property type="project" value="InterPro"/>
</dbReference>
<dbReference type="Gene3D" id="1.20.120.530">
    <property type="entry name" value="GntR ligand-binding domain-like"/>
    <property type="match status" value="1"/>
</dbReference>
<proteinExistence type="predicted"/>
<dbReference type="PANTHER" id="PTHR43537">
    <property type="entry name" value="TRANSCRIPTIONAL REGULATOR, GNTR FAMILY"/>
    <property type="match status" value="1"/>
</dbReference>
<evidence type="ECO:0000313" key="6">
    <source>
        <dbReference type="Proteomes" id="UP000315364"/>
    </source>
</evidence>